<dbReference type="PANTHER" id="PTHR40980">
    <property type="entry name" value="PLUG DOMAIN-CONTAINING PROTEIN"/>
    <property type="match status" value="1"/>
</dbReference>
<evidence type="ECO:0000313" key="11">
    <source>
        <dbReference type="Proteomes" id="UP000444401"/>
    </source>
</evidence>
<accession>A0ABW9URP4</accession>
<gene>
    <name evidence="10" type="ORF">GRI72_01725</name>
</gene>
<evidence type="ECO:0000256" key="4">
    <source>
        <dbReference type="ARBA" id="ARBA00023004"/>
    </source>
</evidence>
<evidence type="ECO:0000256" key="6">
    <source>
        <dbReference type="ARBA" id="ARBA00023237"/>
    </source>
</evidence>
<dbReference type="CDD" id="cd01347">
    <property type="entry name" value="ligand_gated_channel"/>
    <property type="match status" value="1"/>
</dbReference>
<dbReference type="EMBL" id="WTYO01000001">
    <property type="protein sequence ID" value="MXO67549.1"/>
    <property type="molecule type" value="Genomic_DNA"/>
</dbReference>
<comment type="caution">
    <text evidence="10">The sequence shown here is derived from an EMBL/GenBank/DDBJ whole genome shotgun (WGS) entry which is preliminary data.</text>
</comment>
<name>A0ABW9URP4_9SPHN</name>
<dbReference type="Pfam" id="PF00593">
    <property type="entry name" value="TonB_dep_Rec_b-barrel"/>
    <property type="match status" value="1"/>
</dbReference>
<organism evidence="10 11">
    <name type="scientific">Pelagerythrobacter marinus</name>
    <dbReference type="NCBI Taxonomy" id="538382"/>
    <lineage>
        <taxon>Bacteria</taxon>
        <taxon>Pseudomonadati</taxon>
        <taxon>Pseudomonadota</taxon>
        <taxon>Alphaproteobacteria</taxon>
        <taxon>Sphingomonadales</taxon>
        <taxon>Erythrobacteraceae</taxon>
        <taxon>Pelagerythrobacter</taxon>
    </lineage>
</organism>
<reference evidence="10 11" key="1">
    <citation type="submission" date="2019-12" db="EMBL/GenBank/DDBJ databases">
        <title>Genomic-based taxomic classification of the family Erythrobacteraceae.</title>
        <authorList>
            <person name="Xu L."/>
        </authorList>
    </citation>
    <scope>NUCLEOTIDE SEQUENCE [LARGE SCALE GENOMIC DNA]</scope>
    <source>
        <strain evidence="10 11">H32</strain>
    </source>
</reference>
<keyword evidence="3" id="KW-0410">Iron transport</keyword>
<keyword evidence="7" id="KW-0798">TonB box</keyword>
<protein>
    <submittedName>
        <fullName evidence="10">TonB-dependent receptor</fullName>
    </submittedName>
</protein>
<feature type="domain" description="Secretin/TonB short N-terminal" evidence="9">
    <location>
        <begin position="67"/>
        <end position="117"/>
    </location>
</feature>
<evidence type="ECO:0000256" key="3">
    <source>
        <dbReference type="ARBA" id="ARBA00022496"/>
    </source>
</evidence>
<keyword evidence="11" id="KW-1185">Reference proteome</keyword>
<comment type="subcellular location">
    <subcellularLocation>
        <location evidence="1 7">Cell outer membrane</location>
    </subcellularLocation>
</comment>
<dbReference type="InterPro" id="IPR011662">
    <property type="entry name" value="Secretin/TonB_short_N"/>
</dbReference>
<dbReference type="RefSeq" id="WP_160732196.1">
    <property type="nucleotide sequence ID" value="NZ_WTYO01000001.1"/>
</dbReference>
<dbReference type="SUPFAM" id="SSF56935">
    <property type="entry name" value="Porins"/>
    <property type="match status" value="1"/>
</dbReference>
<dbReference type="InterPro" id="IPR000531">
    <property type="entry name" value="Beta-barrel_TonB"/>
</dbReference>
<dbReference type="SMART" id="SM00965">
    <property type="entry name" value="STN"/>
    <property type="match status" value="1"/>
</dbReference>
<dbReference type="InterPro" id="IPR010104">
    <property type="entry name" value="TonB_rcpt_bac"/>
</dbReference>
<dbReference type="Pfam" id="PF07715">
    <property type="entry name" value="Plug"/>
    <property type="match status" value="1"/>
</dbReference>
<evidence type="ECO:0000256" key="7">
    <source>
        <dbReference type="RuleBase" id="RU003357"/>
    </source>
</evidence>
<keyword evidence="10" id="KW-0675">Receptor</keyword>
<keyword evidence="3" id="KW-0406">Ion transport</keyword>
<evidence type="ECO:0000259" key="9">
    <source>
        <dbReference type="SMART" id="SM00965"/>
    </source>
</evidence>
<evidence type="ECO:0000256" key="1">
    <source>
        <dbReference type="ARBA" id="ARBA00004442"/>
    </source>
</evidence>
<dbReference type="Proteomes" id="UP000444401">
    <property type="component" value="Unassembled WGS sequence"/>
</dbReference>
<dbReference type="Gene3D" id="2.40.170.20">
    <property type="entry name" value="TonB-dependent receptor, beta-barrel domain"/>
    <property type="match status" value="1"/>
</dbReference>
<keyword evidence="2" id="KW-0813">Transport</keyword>
<comment type="similarity">
    <text evidence="7">Belongs to the TonB-dependent receptor family.</text>
</comment>
<keyword evidence="5 7" id="KW-0472">Membrane</keyword>
<dbReference type="InterPro" id="IPR036942">
    <property type="entry name" value="Beta-barrel_TonB_sf"/>
</dbReference>
<dbReference type="InterPro" id="IPR037066">
    <property type="entry name" value="Plug_dom_sf"/>
</dbReference>
<keyword evidence="8" id="KW-0732">Signal</keyword>
<proteinExistence type="inferred from homology"/>
<dbReference type="Gene3D" id="2.170.130.10">
    <property type="entry name" value="TonB-dependent receptor, plug domain"/>
    <property type="match status" value="1"/>
</dbReference>
<dbReference type="InterPro" id="IPR012910">
    <property type="entry name" value="Plug_dom"/>
</dbReference>
<evidence type="ECO:0000256" key="5">
    <source>
        <dbReference type="ARBA" id="ARBA00023136"/>
    </source>
</evidence>
<dbReference type="NCBIfam" id="TIGR01782">
    <property type="entry name" value="TonB-Xanth-Caul"/>
    <property type="match status" value="1"/>
</dbReference>
<evidence type="ECO:0000256" key="8">
    <source>
        <dbReference type="SAM" id="SignalP"/>
    </source>
</evidence>
<dbReference type="PANTHER" id="PTHR40980:SF3">
    <property type="entry name" value="TONB-DEPENDENT RECEPTOR-LIKE BETA-BARREL DOMAIN-CONTAINING PROTEIN"/>
    <property type="match status" value="1"/>
</dbReference>
<keyword evidence="4" id="KW-0408">Iron</keyword>
<dbReference type="Gene3D" id="3.55.50.30">
    <property type="match status" value="1"/>
</dbReference>
<sequence length="1006" mass="108695">MTLEEHRKGGQMTRSITMSALLAGAAIQAIAAQPASAQEAAARTFQFDEPAQDLSDALIGFSRITGLPLATAPDIVAALRSRPVRGAMTAPQALERMTHALPIDARIDRGTVIVRPRERQAAQSAAPSPARATAATAPVWSTQAVAAEPQPEIVVTGFRESLSVAQMRKKAATGSQEVILAEDIAAFPDQNLAESLQRVPGVAISRDSGEGRQISLRGLGPSFTRTQLNGMEVLSNTASGLDSRSGASRSRSFDYSVFASELFNEVVVEKSYAAEQEEGGIGGTIALRTAKPFDYDSNTFAVSAKGQVNEYTDTLTPRVVGLASVRSGDFGALFSAAYSQADTIEWGYRNWNWSKINFGEANVGPEIDDATRDLLVNASGDDRVWMSRAQTYGSWFNRRDRLGLTGTLQYNPGNGTDIAFDVLYGKLTNDRQENVLGNAGANGLSSNDITGTQVVSEIAIDEHNSINGGAFAGVDLRNEAKATDDETEFWQVAFNARTELGDRLVLDTTAGWSSSVFASDWQRAYMVSNDHRVGFAGLDTDRPVNSYDFDPADPAAWQFHNIQWREDHIENEFYNADAALTYALSFASTLKAGVEFKKFENSGYRYHANGSYPDGLADAPMMLNPHSSHIDFAIGDVPAIFAALGQDASLDASDLSAGTDFTVKEKSFAAFGQYDLDTDLGGMGLRANIGVRYYRTQLTSQGNSVTDGGLVPVEIETDYDGLLPAANIALDITPQLVARLSANRNISRPGLRDLSAAATVRVAGYGGTISAGNPYLMPYRADSLEGSLEYYDGTRGFAALGLFYKDMQSFVTSETTQVPYEETGYPLSLLEDGQDGSIIFNYTRPINGPGASIHGVEFAARRDFDFLPGVLGNFGGLANVTYADGSSEVFYSGTAHDLPLVNLSKWSVNTTLYYDTESFGARVSMAYRSRYRKGNGGNGNIGEFFDPSTVFDATAYYNVTPALQLRIEALNLTDERIIQYADTDARRMMTSTVSGRVFTFGASMRF</sequence>
<keyword evidence="6" id="KW-0998">Cell outer membrane</keyword>
<feature type="chain" id="PRO_5045302457" evidence="8">
    <location>
        <begin position="32"/>
        <end position="1006"/>
    </location>
</feature>
<evidence type="ECO:0000256" key="2">
    <source>
        <dbReference type="ARBA" id="ARBA00022448"/>
    </source>
</evidence>
<feature type="signal peptide" evidence="8">
    <location>
        <begin position="1"/>
        <end position="31"/>
    </location>
</feature>
<evidence type="ECO:0000313" key="10">
    <source>
        <dbReference type="EMBL" id="MXO67549.1"/>
    </source>
</evidence>